<dbReference type="Proteomes" id="UP000199393">
    <property type="component" value="Chromosome I"/>
</dbReference>
<name>A0A1C3N5U7_9ACTN</name>
<keyword evidence="2" id="KW-1185">Reference proteome</keyword>
<protein>
    <recommendedName>
        <fullName evidence="3">Toprim-like</fullName>
    </recommendedName>
</protein>
<dbReference type="CDD" id="cd01029">
    <property type="entry name" value="TOPRIM_primases"/>
    <property type="match status" value="1"/>
</dbReference>
<dbReference type="STRING" id="307121.GA0070620_3485"/>
<dbReference type="OrthoDB" id="4619999at2"/>
<organism evidence="1 2">
    <name type="scientific">Micromonospora krabiensis</name>
    <dbReference type="NCBI Taxonomy" id="307121"/>
    <lineage>
        <taxon>Bacteria</taxon>
        <taxon>Bacillati</taxon>
        <taxon>Actinomycetota</taxon>
        <taxon>Actinomycetes</taxon>
        <taxon>Micromonosporales</taxon>
        <taxon>Micromonosporaceae</taxon>
        <taxon>Micromonospora</taxon>
    </lineage>
</organism>
<evidence type="ECO:0008006" key="3">
    <source>
        <dbReference type="Google" id="ProtNLM"/>
    </source>
</evidence>
<dbReference type="Pfam" id="PF13155">
    <property type="entry name" value="Toprim_2"/>
    <property type="match status" value="1"/>
</dbReference>
<gene>
    <name evidence="1" type="ORF">GA0070620_3485</name>
</gene>
<dbReference type="InterPro" id="IPR034154">
    <property type="entry name" value="TOPRIM_DnaG/twinkle"/>
</dbReference>
<dbReference type="AlphaFoldDB" id="A0A1C3N5U7"/>
<dbReference type="EMBL" id="LT598496">
    <property type="protein sequence ID" value="SBV27954.1"/>
    <property type="molecule type" value="Genomic_DNA"/>
</dbReference>
<evidence type="ECO:0000313" key="1">
    <source>
        <dbReference type="EMBL" id="SBV27954.1"/>
    </source>
</evidence>
<dbReference type="SUPFAM" id="SSF56731">
    <property type="entry name" value="DNA primase core"/>
    <property type="match status" value="1"/>
</dbReference>
<accession>A0A1C3N5U7</accession>
<evidence type="ECO:0000313" key="2">
    <source>
        <dbReference type="Proteomes" id="UP000199393"/>
    </source>
</evidence>
<proteinExistence type="predicted"/>
<sequence>MSEREPLRPSSDSQRMALDEAVSRYQAALTSDAAAFLLRRGISRETAVTNRLGVVSDPMPGHGQYEGWLAIPYLRHDGQAVSVRFRCIAGHEDCRRDYGHGKYMSLEDEPSRVFYIPAIHSADDEIHVAEGEFDAMILNQVGLPAVAIPGASGWQGHHRRMLAGFSRVWVWGDPDDAGAKFVARVSRAMRQARGVQLSIGDVTETYLAEGTAGLYALIERGQE</sequence>
<reference evidence="2" key="1">
    <citation type="submission" date="2016-06" db="EMBL/GenBank/DDBJ databases">
        <authorList>
            <person name="Varghese N."/>
        </authorList>
    </citation>
    <scope>NUCLEOTIDE SEQUENCE [LARGE SCALE GENOMIC DNA]</scope>
    <source>
        <strain evidence="2">DSM 45344</strain>
    </source>
</reference>
<dbReference type="PATRIC" id="fig|307121.4.peg.3556"/>
<dbReference type="Gene3D" id="3.40.1360.10">
    <property type="match status" value="1"/>
</dbReference>